<feature type="domain" description="Protein kinase" evidence="2">
    <location>
        <begin position="33"/>
        <end position="333"/>
    </location>
</feature>
<dbReference type="PANTHER" id="PTHR21064:SF6">
    <property type="entry name" value="AMINOGLYCOSIDE PHOSPHOTRANSFERASE DOMAIN-CONTAINING PROTEIN"/>
    <property type="match status" value="1"/>
</dbReference>
<dbReference type="Gene3D" id="3.90.1200.10">
    <property type="match status" value="1"/>
</dbReference>
<gene>
    <name evidence="3" type="ORF">UR64_C0011G0007</name>
</gene>
<keyword evidence="3" id="KW-0808">Transferase</keyword>
<dbReference type="GO" id="GO:0004672">
    <property type="term" value="F:protein kinase activity"/>
    <property type="evidence" value="ECO:0007669"/>
    <property type="project" value="InterPro"/>
</dbReference>
<dbReference type="PROSITE" id="PS50011">
    <property type="entry name" value="PROTEIN_KINASE_DOM"/>
    <property type="match status" value="1"/>
</dbReference>
<dbReference type="Pfam" id="PF01636">
    <property type="entry name" value="APH"/>
    <property type="match status" value="1"/>
</dbReference>
<dbReference type="GO" id="GO:0005524">
    <property type="term" value="F:ATP binding"/>
    <property type="evidence" value="ECO:0007669"/>
    <property type="project" value="InterPro"/>
</dbReference>
<dbReference type="InterPro" id="IPR011009">
    <property type="entry name" value="Kinase-like_dom_sf"/>
</dbReference>
<dbReference type="Gene3D" id="3.30.200.20">
    <property type="entry name" value="Phosphorylase Kinase, domain 1"/>
    <property type="match status" value="1"/>
</dbReference>
<dbReference type="GO" id="GO:0019202">
    <property type="term" value="F:amino acid kinase activity"/>
    <property type="evidence" value="ECO:0007669"/>
    <property type="project" value="TreeGrafter"/>
</dbReference>
<keyword evidence="3" id="KW-0418">Kinase</keyword>
<dbReference type="InterPro" id="IPR000719">
    <property type="entry name" value="Prot_kinase_dom"/>
</dbReference>
<dbReference type="AlphaFoldDB" id="A0A0G0DT78"/>
<dbReference type="InterPro" id="IPR050249">
    <property type="entry name" value="Pseudomonas-type_ThrB"/>
</dbReference>
<evidence type="ECO:0000256" key="1">
    <source>
        <dbReference type="ARBA" id="ARBA00038240"/>
    </source>
</evidence>
<dbReference type="Proteomes" id="UP000034952">
    <property type="component" value="Unassembled WGS sequence"/>
</dbReference>
<protein>
    <submittedName>
        <fullName evidence="3">Homoserine kinase</fullName>
    </submittedName>
</protein>
<comment type="caution">
    <text evidence="3">The sequence shown here is derived from an EMBL/GenBank/DDBJ whole genome shotgun (WGS) entry which is preliminary data.</text>
</comment>
<dbReference type="EMBL" id="LBPY01000011">
    <property type="protein sequence ID" value="KKP66185.1"/>
    <property type="molecule type" value="Genomic_DNA"/>
</dbReference>
<reference evidence="3 4" key="1">
    <citation type="journal article" date="2015" name="Nature">
        <title>rRNA introns, odd ribosomes, and small enigmatic genomes across a large radiation of phyla.</title>
        <authorList>
            <person name="Brown C.T."/>
            <person name="Hug L.A."/>
            <person name="Thomas B.C."/>
            <person name="Sharon I."/>
            <person name="Castelle C.J."/>
            <person name="Singh A."/>
            <person name="Wilkins M.J."/>
            <person name="Williams K.H."/>
            <person name="Banfield J.F."/>
        </authorList>
    </citation>
    <scope>NUCLEOTIDE SEQUENCE [LARGE SCALE GENOMIC DNA]</scope>
</reference>
<dbReference type="PANTHER" id="PTHR21064">
    <property type="entry name" value="AMINOGLYCOSIDE PHOSPHOTRANSFERASE DOMAIN-CONTAINING PROTEIN-RELATED"/>
    <property type="match status" value="1"/>
</dbReference>
<comment type="similarity">
    <text evidence="1">Belongs to the pseudomonas-type ThrB family.</text>
</comment>
<dbReference type="InterPro" id="IPR002575">
    <property type="entry name" value="Aminoglycoside_PTrfase"/>
</dbReference>
<dbReference type="SUPFAM" id="SSF56112">
    <property type="entry name" value="Protein kinase-like (PK-like)"/>
    <property type="match status" value="1"/>
</dbReference>
<proteinExistence type="inferred from homology"/>
<evidence type="ECO:0000259" key="2">
    <source>
        <dbReference type="PROSITE" id="PS50011"/>
    </source>
</evidence>
<sequence length="333" mass="39218">MSLFCYNLKMKKIINLNIPYSLEYVIKKLNKKIRKIKCFSSGIINETYLVTFFDQSEIVVRIYNKERKVKEVAREIAIMEQLRKKGISIPEIYTIDNKKYLYFKDKNKKNRIAVCMEFIDGTELQPSDHNIISSCAITQSKMHSILTKKNVSLKERQRGILKIKKWMDKEVALAVNNKNIKKEIKNQILEIYKSILCDWRINQKSLLEIPFGIVHLDYDSSNILIKNGNISGIIDFDDITDSPLLIDLGFSLWWWLFFNFEKSNLRVGKEYVRSYSKNRKLTETEKDMLSFIIRVRNMILLCLLFINNSPKIQNKKIKKALILDTILINNNLI</sequence>
<name>A0A0G0DT78_9BACT</name>
<accession>A0A0G0DT78</accession>
<evidence type="ECO:0000313" key="3">
    <source>
        <dbReference type="EMBL" id="KKP66185.1"/>
    </source>
</evidence>
<organism evidence="3 4">
    <name type="scientific">Candidatus Nomurabacteria bacterium GW2011_GWE1_35_16</name>
    <dbReference type="NCBI Taxonomy" id="1618761"/>
    <lineage>
        <taxon>Bacteria</taxon>
        <taxon>Candidatus Nomuraibacteriota</taxon>
    </lineage>
</organism>
<evidence type="ECO:0000313" key="4">
    <source>
        <dbReference type="Proteomes" id="UP000034952"/>
    </source>
</evidence>